<dbReference type="AlphaFoldDB" id="A0A8E2EL57"/>
<accession>A0A8E2EL57</accession>
<dbReference type="EMBL" id="KV744813">
    <property type="protein sequence ID" value="OCK85808.1"/>
    <property type="molecule type" value="Genomic_DNA"/>
</dbReference>
<proteinExistence type="predicted"/>
<sequence length="129" mass="14861">MTTTPRSNLFIFTAAWLLPEDHTCTTYTTSICLRAFLLLLLRSPHSTTWMMLGISFLDLGPSQRDEAVVNSSREEGSSASKDLRVLSGERASRNPWILSMLRRQNLSKHDLIITAETHFYSFPRPYRRR</sequence>
<evidence type="ECO:0000313" key="2">
    <source>
        <dbReference type="Proteomes" id="UP000250266"/>
    </source>
</evidence>
<protein>
    <submittedName>
        <fullName evidence="1">Uncharacterized protein</fullName>
    </submittedName>
</protein>
<name>A0A8E2EL57_9PEZI</name>
<gene>
    <name evidence="1" type="ORF">K432DRAFT_228188</name>
</gene>
<organism evidence="1 2">
    <name type="scientific">Lepidopterella palustris CBS 459.81</name>
    <dbReference type="NCBI Taxonomy" id="1314670"/>
    <lineage>
        <taxon>Eukaryota</taxon>
        <taxon>Fungi</taxon>
        <taxon>Dikarya</taxon>
        <taxon>Ascomycota</taxon>
        <taxon>Pezizomycotina</taxon>
        <taxon>Dothideomycetes</taxon>
        <taxon>Pleosporomycetidae</taxon>
        <taxon>Mytilinidiales</taxon>
        <taxon>Argynnaceae</taxon>
        <taxon>Lepidopterella</taxon>
    </lineage>
</organism>
<dbReference type="Proteomes" id="UP000250266">
    <property type="component" value="Unassembled WGS sequence"/>
</dbReference>
<reference evidence="1 2" key="1">
    <citation type="journal article" date="2016" name="Nat. Commun.">
        <title>Ectomycorrhizal ecology is imprinted in the genome of the dominant symbiotic fungus Cenococcum geophilum.</title>
        <authorList>
            <consortium name="DOE Joint Genome Institute"/>
            <person name="Peter M."/>
            <person name="Kohler A."/>
            <person name="Ohm R.A."/>
            <person name="Kuo A."/>
            <person name="Krutzmann J."/>
            <person name="Morin E."/>
            <person name="Arend M."/>
            <person name="Barry K.W."/>
            <person name="Binder M."/>
            <person name="Choi C."/>
            <person name="Clum A."/>
            <person name="Copeland A."/>
            <person name="Grisel N."/>
            <person name="Haridas S."/>
            <person name="Kipfer T."/>
            <person name="LaButti K."/>
            <person name="Lindquist E."/>
            <person name="Lipzen A."/>
            <person name="Maire R."/>
            <person name="Meier B."/>
            <person name="Mihaltcheva S."/>
            <person name="Molinier V."/>
            <person name="Murat C."/>
            <person name="Poggeler S."/>
            <person name="Quandt C.A."/>
            <person name="Sperisen C."/>
            <person name="Tritt A."/>
            <person name="Tisserant E."/>
            <person name="Crous P.W."/>
            <person name="Henrissat B."/>
            <person name="Nehls U."/>
            <person name="Egli S."/>
            <person name="Spatafora J.W."/>
            <person name="Grigoriev I.V."/>
            <person name="Martin F.M."/>
        </authorList>
    </citation>
    <scope>NUCLEOTIDE SEQUENCE [LARGE SCALE GENOMIC DNA]</scope>
    <source>
        <strain evidence="1 2">CBS 459.81</strain>
    </source>
</reference>
<evidence type="ECO:0000313" key="1">
    <source>
        <dbReference type="EMBL" id="OCK85808.1"/>
    </source>
</evidence>
<keyword evidence="2" id="KW-1185">Reference proteome</keyword>